<evidence type="ECO:0000313" key="5">
    <source>
        <dbReference type="EMBL" id="PIB77238.1"/>
    </source>
</evidence>
<dbReference type="EMBL" id="PDCN02000002">
    <property type="protein sequence ID" value="PIB77238.1"/>
    <property type="molecule type" value="Genomic_DNA"/>
</dbReference>
<dbReference type="Pfam" id="PF17853">
    <property type="entry name" value="GGDEF_2"/>
    <property type="match status" value="1"/>
</dbReference>
<evidence type="ECO:0000259" key="2">
    <source>
        <dbReference type="Pfam" id="PF07905"/>
    </source>
</evidence>
<organism evidence="5 6">
    <name type="scientific">Mycolicibacterium brumae</name>
    <dbReference type="NCBI Taxonomy" id="85968"/>
    <lineage>
        <taxon>Bacteria</taxon>
        <taxon>Bacillati</taxon>
        <taxon>Actinomycetota</taxon>
        <taxon>Actinomycetes</taxon>
        <taxon>Mycobacteriales</taxon>
        <taxon>Mycobacteriaceae</taxon>
        <taxon>Mycolicibacterium</taxon>
    </lineage>
</organism>
<feature type="domain" description="Purine catabolism PurC-like" evidence="2">
    <location>
        <begin position="7"/>
        <end position="124"/>
    </location>
</feature>
<evidence type="ECO:0000256" key="1">
    <source>
        <dbReference type="ARBA" id="ARBA00006754"/>
    </source>
</evidence>
<evidence type="ECO:0000259" key="3">
    <source>
        <dbReference type="Pfam" id="PF13556"/>
    </source>
</evidence>
<dbReference type="InterPro" id="IPR041522">
    <property type="entry name" value="CdaR_GGDEF"/>
</dbReference>
<dbReference type="AlphaFoldDB" id="A0A2G5PG02"/>
<protein>
    <submittedName>
        <fullName evidence="5">PucR family transcriptional regulator</fullName>
    </submittedName>
</protein>
<dbReference type="Pfam" id="PF07905">
    <property type="entry name" value="PucR"/>
    <property type="match status" value="1"/>
</dbReference>
<dbReference type="InterPro" id="IPR025736">
    <property type="entry name" value="PucR_C-HTH_dom"/>
</dbReference>
<comment type="caution">
    <text evidence="5">The sequence shown here is derived from an EMBL/GenBank/DDBJ whole genome shotgun (WGS) entry which is preliminary data.</text>
</comment>
<dbReference type="Proteomes" id="UP000230551">
    <property type="component" value="Unassembled WGS sequence"/>
</dbReference>
<dbReference type="OrthoDB" id="2973014at2"/>
<dbReference type="PANTHER" id="PTHR33744">
    <property type="entry name" value="CARBOHYDRATE DIACID REGULATOR"/>
    <property type="match status" value="1"/>
</dbReference>
<dbReference type="PANTHER" id="PTHR33744:SF1">
    <property type="entry name" value="DNA-BINDING TRANSCRIPTIONAL ACTIVATOR ADER"/>
    <property type="match status" value="1"/>
</dbReference>
<dbReference type="InterPro" id="IPR042070">
    <property type="entry name" value="PucR_C-HTH_sf"/>
</dbReference>
<evidence type="ECO:0000313" key="6">
    <source>
        <dbReference type="Proteomes" id="UP000230551"/>
    </source>
</evidence>
<keyword evidence="6" id="KW-1185">Reference proteome</keyword>
<reference evidence="5 6" key="1">
    <citation type="journal article" date="2017" name="Infect. Genet. Evol.">
        <title>The new phylogeny of the genus Mycobacterium: The old and the news.</title>
        <authorList>
            <person name="Tortoli E."/>
            <person name="Fedrizzi T."/>
            <person name="Meehan C.J."/>
            <person name="Trovato A."/>
            <person name="Grottola A."/>
            <person name="Giacobazzi E."/>
            <person name="Serpini G.F."/>
            <person name="Tagliazucchi S."/>
            <person name="Fabio A."/>
            <person name="Bettua C."/>
            <person name="Bertorelli R."/>
            <person name="Frascaro F."/>
            <person name="De Sanctis V."/>
            <person name="Pecorari M."/>
            <person name="Jousson O."/>
            <person name="Segata N."/>
            <person name="Cirillo D.M."/>
        </authorList>
    </citation>
    <scope>NUCLEOTIDE SEQUENCE [LARGE SCALE GENOMIC DNA]</scope>
    <source>
        <strain evidence="5 6">CIP1034565</strain>
    </source>
</reference>
<proteinExistence type="inferred from homology"/>
<feature type="domain" description="CdaR GGDEF-like" evidence="4">
    <location>
        <begin position="282"/>
        <end position="416"/>
    </location>
</feature>
<dbReference type="Gene3D" id="1.10.10.2840">
    <property type="entry name" value="PucR C-terminal helix-turn-helix domain"/>
    <property type="match status" value="1"/>
</dbReference>
<accession>A0A2G5PG02</accession>
<feature type="domain" description="PucR C-terminal helix-turn-helix" evidence="3">
    <location>
        <begin position="471"/>
        <end position="528"/>
    </location>
</feature>
<dbReference type="RefSeq" id="WP_090587779.1">
    <property type="nucleotide sequence ID" value="NZ_CP104302.1"/>
</dbReference>
<dbReference type="InterPro" id="IPR012914">
    <property type="entry name" value="PucR_dom"/>
</dbReference>
<evidence type="ECO:0000259" key="4">
    <source>
        <dbReference type="Pfam" id="PF17853"/>
    </source>
</evidence>
<dbReference type="STRING" id="85968.GCA_900073015_01339"/>
<dbReference type="InterPro" id="IPR051448">
    <property type="entry name" value="CdaR-like_regulators"/>
</dbReference>
<dbReference type="Pfam" id="PF13556">
    <property type="entry name" value="HTH_30"/>
    <property type="match status" value="1"/>
</dbReference>
<gene>
    <name evidence="5" type="ORF">CQY22_003070</name>
</gene>
<sequence>MITTVADVVALPVVQAADPEVLAAAGLDNPVRWVHISDVADLSSLLQGGELVLTTGGALRRSPRRYLELLVSAGAIGVIVEVLPTAAPLPEQVGPIAAELGLPLVALHREVRFVEITEAVHRGIVADQYQAVEFARSAHEIFTDLSMERAGPSEIAAAAARLLDAPVVLEDLAHRALAVAAAGRDASVVLRDWERRSRRQAGGAGGLDTANWAVTEVGRAGDQWGRLIAVAPASAPDRTSMVLERAAQTLVIHRMAERGRSDIEHQAQAGLIDDVLRQRVRSEDEAIARALALGLRRCDRYIPAAVRVRDWAPEADPVRAQRRNTRLLDTVLRATRALGHTGLFTVLRPGEVGMVLGLGPARGGEFAMLQALGRALRRDCRAEAGIGDVVLAVAPSCPGLIEAVQRVEEAAHVAEVAAAMPPGNRQCFRVSDIRLRGLLALLRDDSRVQRFAETELQALILHDLQTGEHCMETLRGYLELGRNKSALAARLLISRPALYARLRRIEEILNVDLADGESLTSLHVAVLILDARQAFSEQP</sequence>
<comment type="similarity">
    <text evidence="1">Belongs to the CdaR family.</text>
</comment>
<name>A0A2G5PG02_9MYCO</name>